<evidence type="ECO:0000313" key="2">
    <source>
        <dbReference type="Proteomes" id="UP001175271"/>
    </source>
</evidence>
<dbReference type="EMBL" id="JAUCMV010000005">
    <property type="protein sequence ID" value="KAK0395529.1"/>
    <property type="molecule type" value="Genomic_DNA"/>
</dbReference>
<accession>A0AA39GZQ3</accession>
<evidence type="ECO:0000313" key="1">
    <source>
        <dbReference type="EMBL" id="KAK0395529.1"/>
    </source>
</evidence>
<name>A0AA39GZQ3_9BILA</name>
<protein>
    <submittedName>
        <fullName evidence="1">Uncharacterized protein</fullName>
    </submittedName>
</protein>
<dbReference type="AlphaFoldDB" id="A0AA39GZQ3"/>
<organism evidence="1 2">
    <name type="scientific">Steinernema hermaphroditum</name>
    <dbReference type="NCBI Taxonomy" id="289476"/>
    <lineage>
        <taxon>Eukaryota</taxon>
        <taxon>Metazoa</taxon>
        <taxon>Ecdysozoa</taxon>
        <taxon>Nematoda</taxon>
        <taxon>Chromadorea</taxon>
        <taxon>Rhabditida</taxon>
        <taxon>Tylenchina</taxon>
        <taxon>Panagrolaimomorpha</taxon>
        <taxon>Strongyloidoidea</taxon>
        <taxon>Steinernematidae</taxon>
        <taxon>Steinernema</taxon>
    </lineage>
</organism>
<dbReference type="Proteomes" id="UP001175271">
    <property type="component" value="Unassembled WGS sequence"/>
</dbReference>
<gene>
    <name evidence="1" type="ORF">QR680_001326</name>
</gene>
<comment type="caution">
    <text evidence="1">The sequence shown here is derived from an EMBL/GenBank/DDBJ whole genome shotgun (WGS) entry which is preliminary data.</text>
</comment>
<keyword evidence="2" id="KW-1185">Reference proteome</keyword>
<proteinExistence type="predicted"/>
<sequence>MDRNPHPTCALVCRPRRHIGDCVRTVAVNLDISRETTTKQSCHSGLQLQFSHDIHYRIRDVWNDFAQATQSSPPHNHVNHFLALPLRRNCL</sequence>
<reference evidence="1" key="1">
    <citation type="submission" date="2023-06" db="EMBL/GenBank/DDBJ databases">
        <title>Genomic analysis of the entomopathogenic nematode Steinernema hermaphroditum.</title>
        <authorList>
            <person name="Schwarz E.M."/>
            <person name="Heppert J.K."/>
            <person name="Baniya A."/>
            <person name="Schwartz H.T."/>
            <person name="Tan C.-H."/>
            <person name="Antoshechkin I."/>
            <person name="Sternberg P.W."/>
            <person name="Goodrich-Blair H."/>
            <person name="Dillman A.R."/>
        </authorList>
    </citation>
    <scope>NUCLEOTIDE SEQUENCE</scope>
    <source>
        <strain evidence="1">PS9179</strain>
        <tissue evidence="1">Whole animal</tissue>
    </source>
</reference>